<keyword evidence="7" id="KW-1185">Reference proteome</keyword>
<evidence type="ECO:0000256" key="1">
    <source>
        <dbReference type="ARBA" id="ARBA00022741"/>
    </source>
</evidence>
<dbReference type="SUPFAM" id="SSF52540">
    <property type="entry name" value="P-loop containing nucleoside triphosphate hydrolases"/>
    <property type="match status" value="1"/>
</dbReference>
<dbReference type="PROSITE" id="PS00675">
    <property type="entry name" value="SIGMA54_INTERACT_1"/>
    <property type="match status" value="1"/>
</dbReference>
<evidence type="ECO:0000313" key="7">
    <source>
        <dbReference type="Proteomes" id="UP001314903"/>
    </source>
</evidence>
<dbReference type="PRINTS" id="PR01590">
    <property type="entry name" value="HTHFIS"/>
</dbReference>
<dbReference type="InterPro" id="IPR003593">
    <property type="entry name" value="AAA+_ATPase"/>
</dbReference>
<dbReference type="PROSITE" id="PS50045">
    <property type="entry name" value="SIGMA54_INTERACT_4"/>
    <property type="match status" value="1"/>
</dbReference>
<dbReference type="InterPro" id="IPR027417">
    <property type="entry name" value="P-loop_NTPase"/>
</dbReference>
<dbReference type="PANTHER" id="PTHR32071">
    <property type="entry name" value="TRANSCRIPTIONAL REGULATORY PROTEIN"/>
    <property type="match status" value="1"/>
</dbReference>
<reference evidence="6 7" key="1">
    <citation type="submission" date="2021-03" db="EMBL/GenBank/DDBJ databases">
        <title>Genomic Encyclopedia of Type Strains, Phase IV (KMG-IV): sequencing the most valuable type-strain genomes for metagenomic binning, comparative biology and taxonomic classification.</title>
        <authorList>
            <person name="Goeker M."/>
        </authorList>
    </citation>
    <scope>NUCLEOTIDE SEQUENCE [LARGE SCALE GENOMIC DNA]</scope>
    <source>
        <strain evidence="6 7">DSM 27512</strain>
    </source>
</reference>
<dbReference type="EMBL" id="JAGGLI010000013">
    <property type="protein sequence ID" value="MBP2027641.1"/>
    <property type="molecule type" value="Genomic_DNA"/>
</dbReference>
<dbReference type="PROSITE" id="PS00676">
    <property type="entry name" value="SIGMA54_INTERACT_2"/>
    <property type="match status" value="1"/>
</dbReference>
<dbReference type="PANTHER" id="PTHR32071:SF74">
    <property type="entry name" value="TRANSCRIPTIONAL ACTIVATOR ROCR"/>
    <property type="match status" value="1"/>
</dbReference>
<dbReference type="CDD" id="cd00009">
    <property type="entry name" value="AAA"/>
    <property type="match status" value="1"/>
</dbReference>
<dbReference type="Gene3D" id="1.10.10.60">
    <property type="entry name" value="Homeodomain-like"/>
    <property type="match status" value="1"/>
</dbReference>
<gene>
    <name evidence="6" type="ORF">J2Z35_001438</name>
</gene>
<evidence type="ECO:0000259" key="5">
    <source>
        <dbReference type="PROSITE" id="PS50045"/>
    </source>
</evidence>
<keyword evidence="3" id="KW-0805">Transcription regulation</keyword>
<dbReference type="Proteomes" id="UP001314903">
    <property type="component" value="Unassembled WGS sequence"/>
</dbReference>
<dbReference type="InterPro" id="IPR002078">
    <property type="entry name" value="Sigma_54_int"/>
</dbReference>
<feature type="domain" description="Sigma-54 factor interaction" evidence="5">
    <location>
        <begin position="152"/>
        <end position="380"/>
    </location>
</feature>
<evidence type="ECO:0000256" key="4">
    <source>
        <dbReference type="ARBA" id="ARBA00023163"/>
    </source>
</evidence>
<dbReference type="SMART" id="SM00382">
    <property type="entry name" value="AAA"/>
    <property type="match status" value="1"/>
</dbReference>
<dbReference type="InterPro" id="IPR035965">
    <property type="entry name" value="PAS-like_dom_sf"/>
</dbReference>
<dbReference type="InterPro" id="IPR025943">
    <property type="entry name" value="Sigma_54_int_dom_ATP-bd_2"/>
</dbReference>
<dbReference type="InterPro" id="IPR000014">
    <property type="entry name" value="PAS"/>
</dbReference>
<dbReference type="Gene3D" id="3.30.450.20">
    <property type="entry name" value="PAS domain"/>
    <property type="match status" value="1"/>
</dbReference>
<keyword evidence="4" id="KW-0804">Transcription</keyword>
<accession>A0ABS4KIM7</accession>
<dbReference type="InterPro" id="IPR002197">
    <property type="entry name" value="HTH_Fis"/>
</dbReference>
<dbReference type="InterPro" id="IPR009057">
    <property type="entry name" value="Homeodomain-like_sf"/>
</dbReference>
<dbReference type="SUPFAM" id="SSF46689">
    <property type="entry name" value="Homeodomain-like"/>
    <property type="match status" value="1"/>
</dbReference>
<dbReference type="InterPro" id="IPR025662">
    <property type="entry name" value="Sigma_54_int_dom_ATP-bd_1"/>
</dbReference>
<comment type="caution">
    <text evidence="6">The sequence shown here is derived from an EMBL/GenBank/DDBJ whole genome shotgun (WGS) entry which is preliminary data.</text>
</comment>
<proteinExistence type="predicted"/>
<keyword evidence="2" id="KW-0067">ATP-binding</keyword>
<organism evidence="6 7">
    <name type="scientific">Acetoanaerobium pronyense</name>
    <dbReference type="NCBI Taxonomy" id="1482736"/>
    <lineage>
        <taxon>Bacteria</taxon>
        <taxon>Bacillati</taxon>
        <taxon>Bacillota</taxon>
        <taxon>Clostridia</taxon>
        <taxon>Peptostreptococcales</taxon>
        <taxon>Filifactoraceae</taxon>
        <taxon>Acetoanaerobium</taxon>
    </lineage>
</organism>
<evidence type="ECO:0000313" key="6">
    <source>
        <dbReference type="EMBL" id="MBP2027641.1"/>
    </source>
</evidence>
<dbReference type="InterPro" id="IPR058031">
    <property type="entry name" value="AAA_lid_NorR"/>
</dbReference>
<dbReference type="Pfam" id="PF13426">
    <property type="entry name" value="PAS_9"/>
    <property type="match status" value="1"/>
</dbReference>
<dbReference type="Pfam" id="PF25601">
    <property type="entry name" value="AAA_lid_14"/>
    <property type="match status" value="1"/>
</dbReference>
<keyword evidence="1" id="KW-0547">Nucleotide-binding</keyword>
<evidence type="ECO:0000256" key="2">
    <source>
        <dbReference type="ARBA" id="ARBA00022840"/>
    </source>
</evidence>
<dbReference type="Gene3D" id="1.10.8.60">
    <property type="match status" value="1"/>
</dbReference>
<dbReference type="Pfam" id="PF00158">
    <property type="entry name" value="Sigma54_activat"/>
    <property type="match status" value="1"/>
</dbReference>
<name>A0ABS4KIM7_9FIRM</name>
<dbReference type="NCBIfam" id="TIGR00229">
    <property type="entry name" value="sensory_box"/>
    <property type="match status" value="1"/>
</dbReference>
<dbReference type="Pfam" id="PF02954">
    <property type="entry name" value="HTH_8"/>
    <property type="match status" value="1"/>
</dbReference>
<sequence>MKSKEKLWVMQKILHHIEEGVHVVDDKGNTIIYNESMAKLEKMKEVDVLEKPLLEVFKDMKNSESTLLTALKNKTTIKNKKQIYLNKDGKEIITINNTMPIIFENKLIGALEIAKNITDIQEMSDTILDLQKEIYSPSQSEGRIKKYTFENIFGKNKDFLKAVNLGKKASQIDASVFIYGETGTGKELLAQSIHYASKRRDNPFIAQNCAALPESLLEGILFGTAKGGFTGAIDRPGLFEQASGGTLFLDEINSMPYELQAKLLRVLQEGYIRRIGGTKDTAVNVRVIASSNEPPKELIEKKLLRKDLFYRLNIIPINIPPLRNRKDDIVPLSEFFIKKYNKLYDKEIWILSDKAKEKLYNHHWPGNARELENTIMAAFSMIDDEHVISDQNIIIYGLDEDSTFVPEYDIGNENLNDFLEKMEKHIIVDTLRLVNGNISKAAMKLGIKRQTLQHKIKKLNI</sequence>
<dbReference type="RefSeq" id="WP_209660701.1">
    <property type="nucleotide sequence ID" value="NZ_JAGGLI010000013.1"/>
</dbReference>
<protein>
    <submittedName>
        <fullName evidence="6">Arginine utilization regulatory protein</fullName>
    </submittedName>
</protein>
<dbReference type="SUPFAM" id="SSF55785">
    <property type="entry name" value="PYP-like sensor domain (PAS domain)"/>
    <property type="match status" value="1"/>
</dbReference>
<evidence type="ECO:0000256" key="3">
    <source>
        <dbReference type="ARBA" id="ARBA00023015"/>
    </source>
</evidence>
<dbReference type="Gene3D" id="3.40.50.300">
    <property type="entry name" value="P-loop containing nucleotide triphosphate hydrolases"/>
    <property type="match status" value="1"/>
</dbReference>